<dbReference type="PROSITE" id="PS00136">
    <property type="entry name" value="SUBTILASE_ASP"/>
    <property type="match status" value="1"/>
</dbReference>
<dbReference type="PROSITE" id="PS00018">
    <property type="entry name" value="EF_HAND_1"/>
    <property type="match status" value="1"/>
</dbReference>
<dbReference type="STRING" id="179408.Osc7112_4051"/>
<dbReference type="SUPFAM" id="SSF51120">
    <property type="entry name" value="beta-Roll"/>
    <property type="match status" value="1"/>
</dbReference>
<evidence type="ECO:0000313" key="10">
    <source>
        <dbReference type="EMBL" id="AFZ08383.1"/>
    </source>
</evidence>
<dbReference type="Proteomes" id="UP000010478">
    <property type="component" value="Chromosome"/>
</dbReference>
<dbReference type="PANTHER" id="PTHR43399">
    <property type="entry name" value="SUBTILISIN-RELATED"/>
    <property type="match status" value="1"/>
</dbReference>
<dbReference type="KEGG" id="oni:Osc7112_4051"/>
<dbReference type="InterPro" id="IPR034204">
    <property type="entry name" value="PfSUB1-like_cat_dom"/>
</dbReference>
<dbReference type="GO" id="GO:0006508">
    <property type="term" value="P:proteolysis"/>
    <property type="evidence" value="ECO:0007669"/>
    <property type="project" value="UniProtKB-KW"/>
</dbReference>
<keyword evidence="11" id="KW-1185">Reference proteome</keyword>
<keyword evidence="3 6" id="KW-0378">Hydrolase</keyword>
<feature type="active site" description="Charge relay system" evidence="5 6">
    <location>
        <position position="508"/>
    </location>
</feature>
<dbReference type="PRINTS" id="PR00313">
    <property type="entry name" value="CABNDNGRPT"/>
</dbReference>
<dbReference type="InterPro" id="IPR036852">
    <property type="entry name" value="Peptidase_S8/S53_dom_sf"/>
</dbReference>
<keyword evidence="4 6" id="KW-0720">Serine protease</keyword>
<dbReference type="eggNOG" id="COG2931">
    <property type="taxonomic scope" value="Bacteria"/>
</dbReference>
<feature type="active site" description="Charge relay system" evidence="5 6">
    <location>
        <position position="568"/>
    </location>
</feature>
<dbReference type="Pfam" id="PF04151">
    <property type="entry name" value="PPC"/>
    <property type="match status" value="1"/>
</dbReference>
<evidence type="ECO:0000259" key="9">
    <source>
        <dbReference type="Pfam" id="PF04151"/>
    </source>
</evidence>
<dbReference type="PROSITE" id="PS00137">
    <property type="entry name" value="SUBTILASE_HIS"/>
    <property type="match status" value="1"/>
</dbReference>
<evidence type="ECO:0000256" key="1">
    <source>
        <dbReference type="ARBA" id="ARBA00011073"/>
    </source>
</evidence>
<dbReference type="InterPro" id="IPR007280">
    <property type="entry name" value="Peptidase_C_arc/bac"/>
</dbReference>
<evidence type="ECO:0000256" key="3">
    <source>
        <dbReference type="ARBA" id="ARBA00022801"/>
    </source>
</evidence>
<dbReference type="PANTHER" id="PTHR43399:SF4">
    <property type="entry name" value="CELL WALL-ASSOCIATED PROTEASE"/>
    <property type="match status" value="1"/>
</dbReference>
<evidence type="ECO:0000256" key="6">
    <source>
        <dbReference type="PROSITE-ProRule" id="PRU01240"/>
    </source>
</evidence>
<evidence type="ECO:0000256" key="5">
    <source>
        <dbReference type="PIRSR" id="PIRSR615500-1"/>
    </source>
</evidence>
<dbReference type="InterPro" id="IPR023828">
    <property type="entry name" value="Peptidase_S8_Ser-AS"/>
</dbReference>
<dbReference type="SUPFAM" id="SSF89260">
    <property type="entry name" value="Collagen-binding domain"/>
    <property type="match status" value="1"/>
</dbReference>
<feature type="active site" description="Charge relay system" evidence="5 6">
    <location>
        <position position="751"/>
    </location>
</feature>
<dbReference type="InterPro" id="IPR018247">
    <property type="entry name" value="EF_Hand_1_Ca_BS"/>
</dbReference>
<dbReference type="HOGENOM" id="CLU_352967_0_0_3"/>
<dbReference type="PROSITE" id="PS00138">
    <property type="entry name" value="SUBTILASE_SER"/>
    <property type="match status" value="1"/>
</dbReference>
<dbReference type="RefSeq" id="WP_015177630.1">
    <property type="nucleotide sequence ID" value="NC_019729.1"/>
</dbReference>
<dbReference type="InterPro" id="IPR023827">
    <property type="entry name" value="Peptidase_S8_Asp-AS"/>
</dbReference>
<dbReference type="CDD" id="cd07473">
    <property type="entry name" value="Peptidases_S8_Subtilisin_like"/>
    <property type="match status" value="1"/>
</dbReference>
<dbReference type="InterPro" id="IPR022398">
    <property type="entry name" value="Peptidase_S8_His-AS"/>
</dbReference>
<proteinExistence type="inferred from homology"/>
<protein>
    <submittedName>
        <fullName evidence="10">Peptidase S8 and S53 subtilisin kexin sedolisin</fullName>
    </submittedName>
</protein>
<sequence>MNISSNDGNFFDLTPNSDYFRLTPGLLNPFTRGLRALEGNDIVIGSVSPELIDGGGGDDWLFGYVGNDALIGGQGNDLLRAGQGSDLLRGDEGDDILAGDLDGDTLVGGSGNDTFVLRTDLNAAAVDWIADFDPRFDGIGLTDNLSEADLNLEPWAGGTLIKIKANNRILGQVANVSPAELRARFAPADFVLDDNLNRPINLDVLKNPIQSLKDFVGEDDLRDIYTFTTTNTPSSIQLQLSGLNGDANLFLVRDANLDGQLSPEEIVSVSASRNPGTQSEVIESRFSVPSRYFVFVQQAVRGANTDYNLDINVQPIQFELNQAIPIGTFSTRIQGSLDDFVEEKQPAKLYKFDLPQPSNLQVNLRGIYPSTDADLVLFQDVNNNNKVDFGEILGVPQQQGNNPEEIFFRGLSAGTYYLGVNSFAGNTRYNLSILAAPTTDNFNNLFGYGLVDAAAAVAAATDKQQLDAADPLTSAAKFNNIGDLNLLNVAPAWKAGYTGKGVVVAVLDSGVDLSHPDLTSNIWRNPNEIPGNGIDDDLNGVSDDVNGWDFVDGDANPSPESNDQRGFHGTHVAGIIGAQRNGIDITPLNNTLEMNGLEMSGVAYEAQIMPVRVGSFGDVSVSNLVDGIRYAVNNGADVINMSLGGLEFLNNEVRKALEDAKGAGVFVVMSAGNDRDKLNPSEPTFPAFYAFDNLGVAVGAVTTPGKQVTIFSNPAGSITTNFVVAPGYEVLSTVPITPRNVDGYGILNGTSMAAPYVAGVVALMLQANPNLTPDQILEFLTATAKAEGITSEVRET</sequence>
<dbReference type="eggNOG" id="COG1404">
    <property type="taxonomic scope" value="Bacteria"/>
</dbReference>
<dbReference type="InterPro" id="IPR015500">
    <property type="entry name" value="Peptidase_S8_subtilisin-rel"/>
</dbReference>
<dbReference type="Pfam" id="PF00082">
    <property type="entry name" value="Peptidase_S8"/>
    <property type="match status" value="1"/>
</dbReference>
<dbReference type="SUPFAM" id="SSF52743">
    <property type="entry name" value="Subtilisin-like"/>
    <property type="match status" value="1"/>
</dbReference>
<dbReference type="Pfam" id="PF00353">
    <property type="entry name" value="HemolysinCabind"/>
    <property type="match status" value="2"/>
</dbReference>
<dbReference type="OrthoDB" id="9798386at2"/>
<accession>K9VJW4</accession>
<reference evidence="10 11" key="1">
    <citation type="submission" date="2012-05" db="EMBL/GenBank/DDBJ databases">
        <title>Finished chromosome of genome of Oscillatoria sp. PCC 7112.</title>
        <authorList>
            <consortium name="US DOE Joint Genome Institute"/>
            <person name="Gugger M."/>
            <person name="Coursin T."/>
            <person name="Rippka R."/>
            <person name="Tandeau De Marsac N."/>
            <person name="Huntemann M."/>
            <person name="Wei C.-L."/>
            <person name="Han J."/>
            <person name="Detter J.C."/>
            <person name="Han C."/>
            <person name="Tapia R."/>
            <person name="Davenport K."/>
            <person name="Daligault H."/>
            <person name="Erkkila T."/>
            <person name="Gu W."/>
            <person name="Munk A.C.C."/>
            <person name="Teshima H."/>
            <person name="Xu Y."/>
            <person name="Chain P."/>
            <person name="Chen A."/>
            <person name="Krypides N."/>
            <person name="Mavromatis K."/>
            <person name="Markowitz V."/>
            <person name="Szeto E."/>
            <person name="Ivanova N."/>
            <person name="Mikhailova N."/>
            <person name="Ovchinnikova G."/>
            <person name="Pagani I."/>
            <person name="Pati A."/>
            <person name="Goodwin L."/>
            <person name="Peters L."/>
            <person name="Pitluck S."/>
            <person name="Woyke T."/>
            <person name="Kerfeld C."/>
        </authorList>
    </citation>
    <scope>NUCLEOTIDE SEQUENCE [LARGE SCALE GENOMIC DNA]</scope>
    <source>
        <strain evidence="10 11">PCC 7112</strain>
    </source>
</reference>
<dbReference type="PROSITE" id="PS51892">
    <property type="entry name" value="SUBTILASE"/>
    <property type="match status" value="1"/>
</dbReference>
<feature type="domain" description="Peptidase C-terminal archaeal/bacterial" evidence="9">
    <location>
        <begin position="349"/>
        <end position="422"/>
    </location>
</feature>
<evidence type="ECO:0000256" key="4">
    <source>
        <dbReference type="ARBA" id="ARBA00022825"/>
    </source>
</evidence>
<evidence type="ECO:0000256" key="7">
    <source>
        <dbReference type="RuleBase" id="RU003355"/>
    </source>
</evidence>
<dbReference type="PRINTS" id="PR00723">
    <property type="entry name" value="SUBTILISIN"/>
</dbReference>
<gene>
    <name evidence="10" type="ORF">Osc7112_4051</name>
</gene>
<dbReference type="InterPro" id="IPR001343">
    <property type="entry name" value="Hemolysn_Ca-bd"/>
</dbReference>
<feature type="domain" description="Peptidase S8/S53" evidence="8">
    <location>
        <begin position="499"/>
        <end position="786"/>
    </location>
</feature>
<dbReference type="GO" id="GO:0004252">
    <property type="term" value="F:serine-type endopeptidase activity"/>
    <property type="evidence" value="ECO:0007669"/>
    <property type="project" value="UniProtKB-UniRule"/>
</dbReference>
<dbReference type="InterPro" id="IPR011049">
    <property type="entry name" value="Serralysin-like_metalloprot_C"/>
</dbReference>
<dbReference type="GO" id="GO:0005509">
    <property type="term" value="F:calcium ion binding"/>
    <property type="evidence" value="ECO:0007669"/>
    <property type="project" value="InterPro"/>
</dbReference>
<keyword evidence="2 6" id="KW-0645">Protease</keyword>
<dbReference type="AlphaFoldDB" id="K9VJW4"/>
<evidence type="ECO:0000256" key="2">
    <source>
        <dbReference type="ARBA" id="ARBA00022670"/>
    </source>
</evidence>
<evidence type="ECO:0000259" key="8">
    <source>
        <dbReference type="Pfam" id="PF00082"/>
    </source>
</evidence>
<name>K9VJW4_9CYAN</name>
<evidence type="ECO:0000313" key="11">
    <source>
        <dbReference type="Proteomes" id="UP000010478"/>
    </source>
</evidence>
<dbReference type="Gene3D" id="2.150.10.10">
    <property type="entry name" value="Serralysin-like metalloprotease, C-terminal"/>
    <property type="match status" value="2"/>
</dbReference>
<organism evidence="10 11">
    <name type="scientific">Phormidium nigroviride PCC 7112</name>
    <dbReference type="NCBI Taxonomy" id="179408"/>
    <lineage>
        <taxon>Bacteria</taxon>
        <taxon>Bacillati</taxon>
        <taxon>Cyanobacteriota</taxon>
        <taxon>Cyanophyceae</taxon>
        <taxon>Oscillatoriophycideae</taxon>
        <taxon>Oscillatoriales</taxon>
        <taxon>Oscillatoriaceae</taxon>
        <taxon>Phormidium</taxon>
    </lineage>
</organism>
<dbReference type="InterPro" id="IPR051048">
    <property type="entry name" value="Peptidase_S8/S53_subtilisin"/>
</dbReference>
<dbReference type="EMBL" id="CP003614">
    <property type="protein sequence ID" value="AFZ08383.1"/>
    <property type="molecule type" value="Genomic_DNA"/>
</dbReference>
<dbReference type="InterPro" id="IPR000209">
    <property type="entry name" value="Peptidase_S8/S53_dom"/>
</dbReference>
<dbReference type="Gene3D" id="3.40.50.200">
    <property type="entry name" value="Peptidase S8/S53 domain"/>
    <property type="match status" value="1"/>
</dbReference>
<dbReference type="PATRIC" id="fig|179408.3.peg.4990"/>
<comment type="similarity">
    <text evidence="1 6 7">Belongs to the peptidase S8 family.</text>
</comment>
<dbReference type="Gene3D" id="2.60.120.380">
    <property type="match status" value="2"/>
</dbReference>